<dbReference type="AlphaFoldDB" id="S5ZNY2"/>
<dbReference type="KEGG" id="gjf:M493_09555"/>
<organism evidence="2 3">
    <name type="scientific">Geobacillus genomosp. 3</name>
    <dbReference type="NCBI Taxonomy" id="1921421"/>
    <lineage>
        <taxon>Bacteria</taxon>
        <taxon>Bacillati</taxon>
        <taxon>Bacillota</taxon>
        <taxon>Bacilli</taxon>
        <taxon>Bacillales</taxon>
        <taxon>Anoxybacillaceae</taxon>
        <taxon>Geobacillus</taxon>
    </lineage>
</organism>
<gene>
    <name evidence="2" type="ORF">M493_09555</name>
</gene>
<dbReference type="HOGENOM" id="CLU_220936_1_0_9"/>
<keyword evidence="1" id="KW-0812">Transmembrane</keyword>
<keyword evidence="3" id="KW-1185">Reference proteome</keyword>
<keyword evidence="1" id="KW-0472">Membrane</keyword>
<keyword evidence="1" id="KW-1133">Transmembrane helix</keyword>
<name>S5ZNY2_GEOG3</name>
<protein>
    <submittedName>
        <fullName evidence="2">Uncharacterized protein</fullName>
    </submittedName>
</protein>
<feature type="transmembrane region" description="Helical" evidence="1">
    <location>
        <begin position="9"/>
        <end position="29"/>
    </location>
</feature>
<evidence type="ECO:0000313" key="2">
    <source>
        <dbReference type="EMBL" id="AGT32173.1"/>
    </source>
</evidence>
<reference evidence="2 3" key="1">
    <citation type="journal article" date="2014" name="Genome Announc.">
        <title>Complete Genome Sequence of the Thermophilic Polychlorinated Biphenyl Degrader Geobacillus sp. Strain JF8 (NBRC 109937).</title>
        <authorList>
            <person name="Shintani M."/>
            <person name="Ohtsubo Y."/>
            <person name="Fukuda K."/>
            <person name="Hosoyama A."/>
            <person name="Ohji S."/>
            <person name="Yamazoe A."/>
            <person name="Fujita N."/>
            <person name="Nagata Y."/>
            <person name="Tsuda M."/>
            <person name="Hatta T."/>
            <person name="Kimbara K."/>
        </authorList>
    </citation>
    <scope>NUCLEOTIDE SEQUENCE [LARGE SCALE GENOMIC DNA]</scope>
    <source>
        <strain evidence="2 3">JF8</strain>
    </source>
</reference>
<proteinExistence type="predicted"/>
<dbReference type="Proteomes" id="UP000015500">
    <property type="component" value="Chromosome"/>
</dbReference>
<sequence>MSVKTKQVLINLFILGSVIVALTSGFRLIE</sequence>
<accession>S5ZNY2</accession>
<evidence type="ECO:0000313" key="3">
    <source>
        <dbReference type="Proteomes" id="UP000015500"/>
    </source>
</evidence>
<dbReference type="EMBL" id="CP006254">
    <property type="protein sequence ID" value="AGT32173.1"/>
    <property type="molecule type" value="Genomic_DNA"/>
</dbReference>
<evidence type="ECO:0000256" key="1">
    <source>
        <dbReference type="SAM" id="Phobius"/>
    </source>
</evidence>